<dbReference type="SUPFAM" id="SSF48452">
    <property type="entry name" value="TPR-like"/>
    <property type="match status" value="2"/>
</dbReference>
<dbReference type="InterPro" id="IPR000792">
    <property type="entry name" value="Tscrpt_reg_LuxR_C"/>
</dbReference>
<evidence type="ECO:0000256" key="2">
    <source>
        <dbReference type="ARBA" id="ARBA00023125"/>
    </source>
</evidence>
<dbReference type="RefSeq" id="WP_311559579.1">
    <property type="nucleotide sequence ID" value="NZ_JAVREJ010000025.1"/>
</dbReference>
<dbReference type="EMBL" id="JAVREJ010000025">
    <property type="protein sequence ID" value="MDT0353066.1"/>
    <property type="molecule type" value="Genomic_DNA"/>
</dbReference>
<dbReference type="InterPro" id="IPR016032">
    <property type="entry name" value="Sig_transdc_resp-reg_C-effctor"/>
</dbReference>
<evidence type="ECO:0000256" key="3">
    <source>
        <dbReference type="ARBA" id="ARBA00023163"/>
    </source>
</evidence>
<keyword evidence="2" id="KW-0238">DNA-binding</keyword>
<keyword evidence="1" id="KW-0805">Transcription regulation</keyword>
<dbReference type="PRINTS" id="PR00038">
    <property type="entry name" value="HTHLUXR"/>
</dbReference>
<dbReference type="SMART" id="SM00028">
    <property type="entry name" value="TPR"/>
    <property type="match status" value="3"/>
</dbReference>
<proteinExistence type="predicted"/>
<comment type="caution">
    <text evidence="5">The sequence shown here is derived from an EMBL/GenBank/DDBJ whole genome shotgun (WGS) entry which is preliminary data.</text>
</comment>
<evidence type="ECO:0000313" key="5">
    <source>
        <dbReference type="EMBL" id="MDT0353066.1"/>
    </source>
</evidence>
<dbReference type="InterPro" id="IPR019734">
    <property type="entry name" value="TPR_rpt"/>
</dbReference>
<dbReference type="Gene3D" id="1.25.40.10">
    <property type="entry name" value="Tetratricopeptide repeat domain"/>
    <property type="match status" value="2"/>
</dbReference>
<feature type="domain" description="HTH luxR-type" evidence="4">
    <location>
        <begin position="477"/>
        <end position="542"/>
    </location>
</feature>
<evidence type="ECO:0000313" key="6">
    <source>
        <dbReference type="Proteomes" id="UP001183202"/>
    </source>
</evidence>
<name>A0ABU2NGI8_9PSEU</name>
<organism evidence="5 6">
    <name type="scientific">Pseudonocardia charpentierae</name>
    <dbReference type="NCBI Taxonomy" id="3075545"/>
    <lineage>
        <taxon>Bacteria</taxon>
        <taxon>Bacillati</taxon>
        <taxon>Actinomycetota</taxon>
        <taxon>Actinomycetes</taxon>
        <taxon>Pseudonocardiales</taxon>
        <taxon>Pseudonocardiaceae</taxon>
        <taxon>Pseudonocardia</taxon>
    </lineage>
</organism>
<dbReference type="Pfam" id="PF00196">
    <property type="entry name" value="GerE"/>
    <property type="match status" value="1"/>
</dbReference>
<dbReference type="InterPro" id="IPR036388">
    <property type="entry name" value="WH-like_DNA-bd_sf"/>
</dbReference>
<evidence type="ECO:0000259" key="4">
    <source>
        <dbReference type="PROSITE" id="PS50043"/>
    </source>
</evidence>
<dbReference type="Proteomes" id="UP001183202">
    <property type="component" value="Unassembled WGS sequence"/>
</dbReference>
<dbReference type="PANTHER" id="PTHR44688:SF16">
    <property type="entry name" value="DNA-BINDING TRANSCRIPTIONAL ACTIVATOR DEVR_DOSR"/>
    <property type="match status" value="1"/>
</dbReference>
<dbReference type="SUPFAM" id="SSF46894">
    <property type="entry name" value="C-terminal effector domain of the bipartite response regulators"/>
    <property type="match status" value="1"/>
</dbReference>
<accession>A0ABU2NGI8</accession>
<dbReference type="InterPro" id="IPR011990">
    <property type="entry name" value="TPR-like_helical_dom_sf"/>
</dbReference>
<protein>
    <submittedName>
        <fullName evidence="5">LuxR C-terminal-related transcriptional regulator</fullName>
    </submittedName>
</protein>
<dbReference type="PROSITE" id="PS50043">
    <property type="entry name" value="HTH_LUXR_2"/>
    <property type="match status" value="1"/>
</dbReference>
<dbReference type="PANTHER" id="PTHR44688">
    <property type="entry name" value="DNA-BINDING TRANSCRIPTIONAL ACTIVATOR DEVR_DOSR"/>
    <property type="match status" value="1"/>
</dbReference>
<evidence type="ECO:0000256" key="1">
    <source>
        <dbReference type="ARBA" id="ARBA00023015"/>
    </source>
</evidence>
<dbReference type="PROSITE" id="PS00622">
    <property type="entry name" value="HTH_LUXR_1"/>
    <property type="match status" value="1"/>
</dbReference>
<dbReference type="Gene3D" id="1.10.10.10">
    <property type="entry name" value="Winged helix-like DNA-binding domain superfamily/Winged helix DNA-binding domain"/>
    <property type="match status" value="1"/>
</dbReference>
<dbReference type="SMART" id="SM00421">
    <property type="entry name" value="HTH_LUXR"/>
    <property type="match status" value="1"/>
</dbReference>
<keyword evidence="6" id="KW-1185">Reference proteome</keyword>
<sequence length="548" mass="59132">MSPRDVADILDTAKRAFAHNDWATAFSSFRAAGQMGGLSADQWYSLAESAWWLGEIDAALDAWKRAHDLYVASEDLSRAAMSAMFLACHSLERGDTSVGSGWMQRTRRLLDNAPEGPAHGYPLYFRIFAAMSVGDLDEAMSWADEVGRIGRRFDDPSLVALSLIGRGRALVKRGSVADGMALLDAAMLDALSGRLHPVWTGAVYCHLMDACYELDELRRAGEWTHAASRWCDGIPDAGLYRGICRVHRAQILHTRGSWQEAEREATQACADMAHVHIGTIAEGHYEIGEIRRLRGDLVGAEDAFRRAHELGRDPQPGLALVRLAQGHADTAAASIRTALAVLVPPLPRARLCVAQVEIALAAGDLETARAACTELEQTAATYESSGLAAAVQQARGALLLREGAAPEAVTMLRAACRRWQDLDATHHAANTRLLLAEAYRSLGDEDAAALELNAADAVFAQLGAEPGRRRVASLRGPRALPGGMTAREIEVLRLVATGCSNRDVAAMLFISERTVHRHLSNIYTKLGISSRSAATAYAFEHGIATGNG</sequence>
<dbReference type="CDD" id="cd06170">
    <property type="entry name" value="LuxR_C_like"/>
    <property type="match status" value="1"/>
</dbReference>
<gene>
    <name evidence="5" type="ORF">RM445_26485</name>
</gene>
<reference evidence="6" key="1">
    <citation type="submission" date="2023-07" db="EMBL/GenBank/DDBJ databases">
        <title>30 novel species of actinomycetes from the DSMZ collection.</title>
        <authorList>
            <person name="Nouioui I."/>
        </authorList>
    </citation>
    <scope>NUCLEOTIDE SEQUENCE [LARGE SCALE GENOMIC DNA]</scope>
    <source>
        <strain evidence="6">DSM 45834</strain>
    </source>
</reference>
<keyword evidence="3" id="KW-0804">Transcription</keyword>